<reference evidence="1 2" key="1">
    <citation type="submission" date="2019-06" db="EMBL/GenBank/DDBJ databases">
        <title>Draft genome sequence of Miniimonas arenae KCTC 19750T isolated from sea sand.</title>
        <authorList>
            <person name="Park S.-J."/>
        </authorList>
    </citation>
    <scope>NUCLEOTIDE SEQUENCE [LARGE SCALE GENOMIC DNA]</scope>
    <source>
        <strain evidence="1 2">KCTC 19750</strain>
    </source>
</reference>
<dbReference type="RefSeq" id="WP_139986278.1">
    <property type="nucleotide sequence ID" value="NZ_DAMDJA010000168.1"/>
</dbReference>
<dbReference type="OrthoDB" id="9785236at2"/>
<accession>A0A5C5BDG0</accession>
<gene>
    <name evidence="1" type="ORF">FH969_04480</name>
</gene>
<sequence length="370" mass="38540">MEVLQPGTGPVASSTYLTADPGTTLWGRLPGVDDPTVLDLEDGAVLTIDTVSHEGLLPDQGSDPLAYFGAHGVGVEGVLRDAVVLARELTRDPELDGPHVVSRPIGVRGAEPGDLLRVTLLEALPRVPYGVVSNRHGRGALPGEFPQGPRDVSVFTPVDDAGLASMPLADGGPPAVRFPTDPFLGLVGVVPAQGGRLHSVPPGPHGGNIDIRLARVGASIILPVQVPGAGLYVGDPHFAQGDGEVALTALEASLRVTLRVEVLPRARALAEYGDRRVPFVETPEAFVPTGMDPDLDEAVRACVREAIDFLGARYGMAPHLALAYLSAAVDVRVSQVVDRVCGAHAVIPKVHLPDGEPATPRHLASAEVAS</sequence>
<dbReference type="PANTHER" id="PTHR31891:SF1">
    <property type="entry name" value="FORMAMIDASE C869.04-RELATED"/>
    <property type="match status" value="1"/>
</dbReference>
<dbReference type="Gene3D" id="3.10.28.20">
    <property type="entry name" value="Acetamidase/Formamidase-like domains"/>
    <property type="match status" value="1"/>
</dbReference>
<dbReference type="InterPro" id="IPR004304">
    <property type="entry name" value="FmdA_AmdA"/>
</dbReference>
<dbReference type="PANTHER" id="PTHR31891">
    <property type="entry name" value="FORMAMIDASE C869.04-RELATED"/>
    <property type="match status" value="1"/>
</dbReference>
<protein>
    <submittedName>
        <fullName evidence="1">Acetamidase</fullName>
    </submittedName>
</protein>
<dbReference type="Pfam" id="PF03069">
    <property type="entry name" value="FmdA_AmdA"/>
    <property type="match status" value="2"/>
</dbReference>
<dbReference type="SUPFAM" id="SSF141130">
    <property type="entry name" value="Acetamidase/Formamidase-like"/>
    <property type="match status" value="1"/>
</dbReference>
<organism evidence="1 2">
    <name type="scientific">Miniimonas arenae</name>
    <dbReference type="NCBI Taxonomy" id="676201"/>
    <lineage>
        <taxon>Bacteria</taxon>
        <taxon>Bacillati</taxon>
        <taxon>Actinomycetota</taxon>
        <taxon>Actinomycetes</taxon>
        <taxon>Micrococcales</taxon>
        <taxon>Beutenbergiaceae</taxon>
        <taxon>Miniimonas</taxon>
    </lineage>
</organism>
<comment type="caution">
    <text evidence="1">The sequence shown here is derived from an EMBL/GenBank/DDBJ whole genome shotgun (WGS) entry which is preliminary data.</text>
</comment>
<name>A0A5C5BDG0_9MICO</name>
<keyword evidence="2" id="KW-1185">Reference proteome</keyword>
<proteinExistence type="predicted"/>
<dbReference type="Gene3D" id="2.60.120.580">
    <property type="entry name" value="Acetamidase/Formamidase-like domains"/>
    <property type="match status" value="2"/>
</dbReference>
<dbReference type="Proteomes" id="UP000313849">
    <property type="component" value="Unassembled WGS sequence"/>
</dbReference>
<dbReference type="EMBL" id="VENP01000010">
    <property type="protein sequence ID" value="TNU76193.1"/>
    <property type="molecule type" value="Genomic_DNA"/>
</dbReference>
<dbReference type="GO" id="GO:0016811">
    <property type="term" value="F:hydrolase activity, acting on carbon-nitrogen (but not peptide) bonds, in linear amides"/>
    <property type="evidence" value="ECO:0007669"/>
    <property type="project" value="InterPro"/>
</dbReference>
<evidence type="ECO:0000313" key="1">
    <source>
        <dbReference type="EMBL" id="TNU76193.1"/>
    </source>
</evidence>
<evidence type="ECO:0000313" key="2">
    <source>
        <dbReference type="Proteomes" id="UP000313849"/>
    </source>
</evidence>
<dbReference type="AlphaFoldDB" id="A0A5C5BDG0"/>